<keyword evidence="4" id="KW-1185">Reference proteome</keyword>
<dbReference type="OrthoDB" id="3212410at2759"/>
<sequence>MPTWVVRRTLTPSSFGRITMFSTRASQKAPLRALSPTAAAFHSAAPRFRSAFPSDGDAANHADMSRILLLQQMDMVREVVDTLPHPYREVCKPMLASLHQLAEKLEKASSALAGLQAHQAKKTWPSQLLGFVPPAFQCSTEFEATNVAQEFHSRMQAANLHFKEEVLKEAITLKLAEIAFLQQGLDITTWHKTLDDLVQNAYEQGPSKALIPVWTQPPRNIPEGEMAVEATISYVMDPTTKALFLQTRKELSYIGHAVLRIARTKTAVSKEIAAKKEGLKQKADPKLADPAPVAGPSGLSRKEIDDVIAKSVAKALKVKASSSSHSSAYTALGRRASGPKNEPARTTRPFQEPWEGATPKEGCCQGDDHAGCCRVVWWRETRGWQAQGERTGYFQGTEKEAEEELRSVSRNIKYRHPDTYPDLLLDIPESWAVRFLVSIATDLDISIAQCRSGIHIGPGISGFFDSPVNGRQTLYDLLAGINFGAGLKYMFPRGISYELPLNTYNDWANSVRWKYQLREEPQEDFDPELMIRSGKIADPAPQYIENGLRLGKIALMKQLNHIKDQVVHQKLPSAVNQLRACEFLTGYNLILVPSDKNLGCALITKDWFIEQAMAHLSNPNSYRKITQEEAFNIIHEQAFACEALGHHPYVAPRDIDGKILDFTQKSKWVTKMADRLETEPQKVLQSTPRFYIIPKIHKSPWKGRPIVPAHSAVHSPAAKLASKMLKPLVERQPYIIHGSKDFVKKVSQISWFPEEQSSIFIIGGDIEAYYPNVPKGKASQVVKEMMEADPRQEEANFGSFFDECLDAADQTIVMRFQDDWYVQTDGLSMGVAHAPDMANLYGSFYENRIVPSIEGLLYYGRYIDDVFFVIKAPSADIALDCCKKLVIEGVSIVWELPKQYGVFLDLRLWVGVNRLEFKPHVKIGNHLERVPWISAHPLDVKKGTFMGELSHIATLCSDFVLYCEACEDLRSLYVRWGYPANLVRSWHSTYARSFWEDRLRDRPAPKDVQVLRSTFNPIWEHMNIASVQETVMTQWDKDLTFGRLGGVANLPENMTAPLIVSRKRLPNLGDLAANLRKKVLAYKDISEELGEEFLDAWKP</sequence>
<feature type="region of interest" description="Disordered" evidence="1">
    <location>
        <begin position="278"/>
        <end position="299"/>
    </location>
</feature>
<accession>A0A5N5Q8D2</accession>
<evidence type="ECO:0000313" key="4">
    <source>
        <dbReference type="Proteomes" id="UP000383932"/>
    </source>
</evidence>
<dbReference type="EMBL" id="SSOP01000641">
    <property type="protein sequence ID" value="KAB5587975.1"/>
    <property type="molecule type" value="Genomic_DNA"/>
</dbReference>
<evidence type="ECO:0000259" key="2">
    <source>
        <dbReference type="PROSITE" id="PS50878"/>
    </source>
</evidence>
<feature type="domain" description="Reverse transcriptase" evidence="2">
    <location>
        <begin position="674"/>
        <end position="914"/>
    </location>
</feature>
<name>A0A5N5Q8D2_9AGAM</name>
<dbReference type="Proteomes" id="UP000383932">
    <property type="component" value="Unassembled WGS sequence"/>
</dbReference>
<dbReference type="AlphaFoldDB" id="A0A5N5Q8D2"/>
<evidence type="ECO:0000313" key="3">
    <source>
        <dbReference type="EMBL" id="KAB5587975.1"/>
    </source>
</evidence>
<reference evidence="3 4" key="1">
    <citation type="journal article" date="2019" name="Fungal Biol. Biotechnol.">
        <title>Draft genome sequence of fastidious pathogen Ceratobasidium theobromae, which causes vascular-streak dieback in Theobroma cacao.</title>
        <authorList>
            <person name="Ali S.S."/>
            <person name="Asman A."/>
            <person name="Shao J."/>
            <person name="Firmansyah A.P."/>
            <person name="Susilo A.W."/>
            <person name="Rosmana A."/>
            <person name="McMahon P."/>
            <person name="Junaid M."/>
            <person name="Guest D."/>
            <person name="Kheng T.Y."/>
            <person name="Meinhardt L.W."/>
            <person name="Bailey B.A."/>
        </authorList>
    </citation>
    <scope>NUCLEOTIDE SEQUENCE [LARGE SCALE GENOMIC DNA]</scope>
    <source>
        <strain evidence="3 4">CT2</strain>
    </source>
</reference>
<organism evidence="3 4">
    <name type="scientific">Ceratobasidium theobromae</name>
    <dbReference type="NCBI Taxonomy" id="1582974"/>
    <lineage>
        <taxon>Eukaryota</taxon>
        <taxon>Fungi</taxon>
        <taxon>Dikarya</taxon>
        <taxon>Basidiomycota</taxon>
        <taxon>Agaricomycotina</taxon>
        <taxon>Agaricomycetes</taxon>
        <taxon>Cantharellales</taxon>
        <taxon>Ceratobasidiaceae</taxon>
        <taxon>Ceratobasidium</taxon>
    </lineage>
</organism>
<dbReference type="InterPro" id="IPR000477">
    <property type="entry name" value="RT_dom"/>
</dbReference>
<proteinExistence type="predicted"/>
<evidence type="ECO:0000256" key="1">
    <source>
        <dbReference type="SAM" id="MobiDB-lite"/>
    </source>
</evidence>
<dbReference type="PANTHER" id="PTHR21301:SF10">
    <property type="entry name" value="REVERSE TRANSCRIPTASE DOMAIN-CONTAINING PROTEIN"/>
    <property type="match status" value="1"/>
</dbReference>
<dbReference type="PANTHER" id="PTHR21301">
    <property type="entry name" value="REVERSE TRANSCRIPTASE"/>
    <property type="match status" value="1"/>
</dbReference>
<dbReference type="PROSITE" id="PS50878">
    <property type="entry name" value="RT_POL"/>
    <property type="match status" value="1"/>
</dbReference>
<protein>
    <recommendedName>
        <fullName evidence="2">Reverse transcriptase domain-containing protein</fullName>
    </recommendedName>
</protein>
<comment type="caution">
    <text evidence="3">The sequence shown here is derived from an EMBL/GenBank/DDBJ whole genome shotgun (WGS) entry which is preliminary data.</text>
</comment>
<feature type="compositionally biased region" description="Basic and acidic residues" evidence="1">
    <location>
        <begin position="278"/>
        <end position="287"/>
    </location>
</feature>
<gene>
    <name evidence="3" type="ORF">CTheo_8583</name>
</gene>
<feature type="region of interest" description="Disordered" evidence="1">
    <location>
        <begin position="327"/>
        <end position="354"/>
    </location>
</feature>